<evidence type="ECO:0000313" key="2">
    <source>
        <dbReference type="EMBL" id="MPN55308.1"/>
    </source>
</evidence>
<sequence>MPEQRSVGASADQVGSQPEGFQQSGPLQVAHHDAGLDGTGTGAQGERGGEPRPAAPDGSGTVQHVALTRTRQPEGQRAVAHLDRAGRD</sequence>
<feature type="compositionally biased region" description="Gly residues" evidence="1">
    <location>
        <begin position="37"/>
        <end position="46"/>
    </location>
</feature>
<dbReference type="AlphaFoldDB" id="A0A645IV65"/>
<feature type="region of interest" description="Disordered" evidence="1">
    <location>
        <begin position="1"/>
        <end position="88"/>
    </location>
</feature>
<gene>
    <name evidence="2" type="ORF">SDC9_202990</name>
</gene>
<dbReference type="EMBL" id="VSSQ01124392">
    <property type="protein sequence ID" value="MPN55308.1"/>
    <property type="molecule type" value="Genomic_DNA"/>
</dbReference>
<name>A0A645IV65_9ZZZZ</name>
<evidence type="ECO:0000256" key="1">
    <source>
        <dbReference type="SAM" id="MobiDB-lite"/>
    </source>
</evidence>
<proteinExistence type="predicted"/>
<feature type="compositionally biased region" description="Polar residues" evidence="1">
    <location>
        <begin position="13"/>
        <end position="26"/>
    </location>
</feature>
<organism evidence="2">
    <name type="scientific">bioreactor metagenome</name>
    <dbReference type="NCBI Taxonomy" id="1076179"/>
    <lineage>
        <taxon>unclassified sequences</taxon>
        <taxon>metagenomes</taxon>
        <taxon>ecological metagenomes</taxon>
    </lineage>
</organism>
<protein>
    <submittedName>
        <fullName evidence="2">Uncharacterized protein</fullName>
    </submittedName>
</protein>
<comment type="caution">
    <text evidence="2">The sequence shown here is derived from an EMBL/GenBank/DDBJ whole genome shotgun (WGS) entry which is preliminary data.</text>
</comment>
<reference evidence="2" key="1">
    <citation type="submission" date="2019-08" db="EMBL/GenBank/DDBJ databases">
        <authorList>
            <person name="Kucharzyk K."/>
            <person name="Murdoch R.W."/>
            <person name="Higgins S."/>
            <person name="Loffler F."/>
        </authorList>
    </citation>
    <scope>NUCLEOTIDE SEQUENCE</scope>
</reference>
<accession>A0A645IV65</accession>